<gene>
    <name evidence="2" type="ORF">J1N35_033813</name>
</gene>
<dbReference type="EMBL" id="JAIQCV010000010">
    <property type="protein sequence ID" value="KAH1055748.1"/>
    <property type="molecule type" value="Genomic_DNA"/>
</dbReference>
<proteinExistence type="predicted"/>
<comment type="caution">
    <text evidence="2">The sequence shown here is derived from an EMBL/GenBank/DDBJ whole genome shotgun (WGS) entry which is preliminary data.</text>
</comment>
<dbReference type="Proteomes" id="UP000828251">
    <property type="component" value="Unassembled WGS sequence"/>
</dbReference>
<organism evidence="2 3">
    <name type="scientific">Gossypium stocksii</name>
    <dbReference type="NCBI Taxonomy" id="47602"/>
    <lineage>
        <taxon>Eukaryota</taxon>
        <taxon>Viridiplantae</taxon>
        <taxon>Streptophyta</taxon>
        <taxon>Embryophyta</taxon>
        <taxon>Tracheophyta</taxon>
        <taxon>Spermatophyta</taxon>
        <taxon>Magnoliopsida</taxon>
        <taxon>eudicotyledons</taxon>
        <taxon>Gunneridae</taxon>
        <taxon>Pentapetalae</taxon>
        <taxon>rosids</taxon>
        <taxon>malvids</taxon>
        <taxon>Malvales</taxon>
        <taxon>Malvaceae</taxon>
        <taxon>Malvoideae</taxon>
        <taxon>Gossypium</taxon>
    </lineage>
</organism>
<sequence>MRIDHMKLMKGCKLTTNSPRIMVRVRGGGLSGQGNHSGSKNEHLQRREAGVPMEAKAYACTTKSEEMSRHSAV</sequence>
<accession>A0A9D3ZPN1</accession>
<reference evidence="2 3" key="1">
    <citation type="journal article" date="2021" name="Plant Biotechnol. J.">
        <title>Multi-omics assisted identification of the key and species-specific regulatory components of drought-tolerant mechanisms in Gossypium stocksii.</title>
        <authorList>
            <person name="Yu D."/>
            <person name="Ke L."/>
            <person name="Zhang D."/>
            <person name="Wu Y."/>
            <person name="Sun Y."/>
            <person name="Mei J."/>
            <person name="Sun J."/>
            <person name="Sun Y."/>
        </authorList>
    </citation>
    <scope>NUCLEOTIDE SEQUENCE [LARGE SCALE GENOMIC DNA]</scope>
    <source>
        <strain evidence="3">cv. E1</strain>
        <tissue evidence="2">Leaf</tissue>
    </source>
</reference>
<evidence type="ECO:0000313" key="2">
    <source>
        <dbReference type="EMBL" id="KAH1055748.1"/>
    </source>
</evidence>
<feature type="region of interest" description="Disordered" evidence="1">
    <location>
        <begin position="26"/>
        <end position="52"/>
    </location>
</feature>
<dbReference type="AlphaFoldDB" id="A0A9D3ZPN1"/>
<name>A0A9D3ZPN1_9ROSI</name>
<feature type="compositionally biased region" description="Basic and acidic residues" evidence="1">
    <location>
        <begin position="39"/>
        <end position="49"/>
    </location>
</feature>
<evidence type="ECO:0000256" key="1">
    <source>
        <dbReference type="SAM" id="MobiDB-lite"/>
    </source>
</evidence>
<evidence type="ECO:0000313" key="3">
    <source>
        <dbReference type="Proteomes" id="UP000828251"/>
    </source>
</evidence>
<protein>
    <submittedName>
        <fullName evidence="2">Uncharacterized protein</fullName>
    </submittedName>
</protein>
<keyword evidence="3" id="KW-1185">Reference proteome</keyword>